<reference evidence="5 6" key="1">
    <citation type="submission" date="2022-04" db="EMBL/GenBank/DDBJ databases">
        <title>Positive selection, recombination, and allopatry shape intraspecific diversity of widespread and dominant cyanobacteria.</title>
        <authorList>
            <person name="Wei J."/>
            <person name="Shu W."/>
            <person name="Hu C."/>
        </authorList>
    </citation>
    <scope>NUCLEOTIDE SEQUENCE [LARGE SCALE GENOMIC DNA]</scope>
    <source>
        <strain evidence="5 6">GB2-A5</strain>
    </source>
</reference>
<comment type="caution">
    <text evidence="5">The sequence shown here is derived from an EMBL/GenBank/DDBJ whole genome shotgun (WGS) entry which is preliminary data.</text>
</comment>
<evidence type="ECO:0000256" key="2">
    <source>
        <dbReference type="RuleBase" id="RU003634"/>
    </source>
</evidence>
<dbReference type="PANTHER" id="PTHR45753:SF6">
    <property type="entry name" value="ASPARTATE CARBAMOYLTRANSFERASE"/>
    <property type="match status" value="1"/>
</dbReference>
<protein>
    <recommendedName>
        <fullName evidence="7">Aspartate carbamoyltransferase</fullName>
    </recommendedName>
</protein>
<evidence type="ECO:0000256" key="1">
    <source>
        <dbReference type="ARBA" id="ARBA00022679"/>
    </source>
</evidence>
<accession>A0ABV0JII4</accession>
<sequence>MSIQVETTVNSILSVLQLPMQQVEEIVALAHKILENNLLPQQFNLQPKRIVGLIFEQPSHRTKNSFSSAAMWLGANILDLSDSYRDSRLRGESLSDFCHTAECYVDCLVVRSSNSELITQINELVKIPVINAGNGHNEHPTQAIADFSVIQKNCPDLKNLKISLIGCLQTSRCANSLALLLAPLQPRILMICPSELALKQEYQSIAQNRGATFQHSLSLSDALNDDVLYFTGGTFLEDFADISEYERYHQWFTFPLAFLKDLSPQATILHPLPRGFELSSDVDNDRRVGIFDQVRHGLAVRKAILANLLGAML</sequence>
<dbReference type="InterPro" id="IPR036901">
    <property type="entry name" value="Asp/Orn_carbamoylTrfase_sf"/>
</dbReference>
<comment type="similarity">
    <text evidence="2">Belongs to the aspartate/ornithine carbamoyltransferase superfamily.</text>
</comment>
<dbReference type="InterPro" id="IPR006131">
    <property type="entry name" value="Asp_carbamoyltransf_Asp/Orn-bd"/>
</dbReference>
<dbReference type="InterPro" id="IPR006132">
    <property type="entry name" value="Asp/Orn_carbamoyltranf_P-bd"/>
</dbReference>
<dbReference type="PANTHER" id="PTHR45753">
    <property type="entry name" value="ORNITHINE CARBAMOYLTRANSFERASE, MITOCHONDRIAL"/>
    <property type="match status" value="1"/>
</dbReference>
<evidence type="ECO:0000259" key="3">
    <source>
        <dbReference type="Pfam" id="PF00185"/>
    </source>
</evidence>
<proteinExistence type="inferred from homology"/>
<dbReference type="InterPro" id="IPR006130">
    <property type="entry name" value="Asp/Orn_carbamoylTrfase"/>
</dbReference>
<evidence type="ECO:0000313" key="5">
    <source>
        <dbReference type="EMBL" id="MEP0863254.1"/>
    </source>
</evidence>
<dbReference type="Pfam" id="PF02729">
    <property type="entry name" value="OTCace_N"/>
    <property type="match status" value="1"/>
</dbReference>
<dbReference type="RefSeq" id="WP_190427999.1">
    <property type="nucleotide sequence ID" value="NZ_JAMPKK010000002.1"/>
</dbReference>
<feature type="domain" description="Aspartate/ornithine carbamoyltransferase Asp/Orn-binding" evidence="3">
    <location>
        <begin position="158"/>
        <end position="306"/>
    </location>
</feature>
<evidence type="ECO:0000313" key="6">
    <source>
        <dbReference type="Proteomes" id="UP001442494"/>
    </source>
</evidence>
<gene>
    <name evidence="5" type="ORF">NDI37_02080</name>
</gene>
<dbReference type="SUPFAM" id="SSF53671">
    <property type="entry name" value="Aspartate/ornithine carbamoyltransferase"/>
    <property type="match status" value="1"/>
</dbReference>
<dbReference type="EMBL" id="JAMPKK010000002">
    <property type="protein sequence ID" value="MEP0863254.1"/>
    <property type="molecule type" value="Genomic_DNA"/>
</dbReference>
<evidence type="ECO:0000259" key="4">
    <source>
        <dbReference type="Pfam" id="PF02729"/>
    </source>
</evidence>
<feature type="domain" description="Aspartate/ornithine carbamoyltransferase carbamoyl-P binding" evidence="4">
    <location>
        <begin position="11"/>
        <end position="151"/>
    </location>
</feature>
<organism evidence="5 6">
    <name type="scientific">Funiculus sociatus GB2-A5</name>
    <dbReference type="NCBI Taxonomy" id="2933946"/>
    <lineage>
        <taxon>Bacteria</taxon>
        <taxon>Bacillati</taxon>
        <taxon>Cyanobacteriota</taxon>
        <taxon>Cyanophyceae</taxon>
        <taxon>Coleofasciculales</taxon>
        <taxon>Coleofasciculaceae</taxon>
        <taxon>Funiculus</taxon>
    </lineage>
</organism>
<keyword evidence="1 2" id="KW-0808">Transferase</keyword>
<evidence type="ECO:0008006" key="7">
    <source>
        <dbReference type="Google" id="ProtNLM"/>
    </source>
</evidence>
<name>A0ABV0JII4_9CYAN</name>
<keyword evidence="6" id="KW-1185">Reference proteome</keyword>
<dbReference type="Pfam" id="PF00185">
    <property type="entry name" value="OTCace"/>
    <property type="match status" value="1"/>
</dbReference>
<dbReference type="Gene3D" id="3.40.50.1370">
    <property type="entry name" value="Aspartate/ornithine carbamoyltransferase"/>
    <property type="match status" value="2"/>
</dbReference>
<dbReference type="Proteomes" id="UP001442494">
    <property type="component" value="Unassembled WGS sequence"/>
</dbReference>
<dbReference type="PRINTS" id="PR00100">
    <property type="entry name" value="AOTCASE"/>
</dbReference>
<dbReference type="PRINTS" id="PR00101">
    <property type="entry name" value="ATCASE"/>
</dbReference>